<dbReference type="EMBL" id="BAABIM010000001">
    <property type="protein sequence ID" value="GAA4670031.1"/>
    <property type="molecule type" value="Genomic_DNA"/>
</dbReference>
<feature type="region of interest" description="Disordered" evidence="1">
    <location>
        <begin position="37"/>
        <end position="95"/>
    </location>
</feature>
<reference evidence="4" key="1">
    <citation type="journal article" date="2019" name="Int. J. Syst. Evol. Microbiol.">
        <title>The Global Catalogue of Microorganisms (GCM) 10K type strain sequencing project: providing services to taxonomists for standard genome sequencing and annotation.</title>
        <authorList>
            <consortium name="The Broad Institute Genomics Platform"/>
            <consortium name="The Broad Institute Genome Sequencing Center for Infectious Disease"/>
            <person name="Wu L."/>
            <person name="Ma J."/>
        </authorList>
    </citation>
    <scope>NUCLEOTIDE SEQUENCE [LARGE SCALE GENOMIC DNA]</scope>
    <source>
        <strain evidence="4">JCM 18127</strain>
    </source>
</reference>
<feature type="chain" id="PRO_5045274912" description="Peptidase" evidence="2">
    <location>
        <begin position="17"/>
        <end position="842"/>
    </location>
</feature>
<feature type="compositionally biased region" description="Basic and acidic residues" evidence="1">
    <location>
        <begin position="37"/>
        <end position="55"/>
    </location>
</feature>
<name>A0ABP8VTK4_9ACTN</name>
<dbReference type="SUPFAM" id="SSF51556">
    <property type="entry name" value="Metallo-dependent hydrolases"/>
    <property type="match status" value="1"/>
</dbReference>
<evidence type="ECO:0000313" key="3">
    <source>
        <dbReference type="EMBL" id="GAA4670031.1"/>
    </source>
</evidence>
<comment type="caution">
    <text evidence="3">The sequence shown here is derived from an EMBL/GenBank/DDBJ whole genome shotgun (WGS) entry which is preliminary data.</text>
</comment>
<dbReference type="Proteomes" id="UP001500621">
    <property type="component" value="Unassembled WGS sequence"/>
</dbReference>
<accession>A0ABP8VTK4</accession>
<organism evidence="3 4">
    <name type="scientific">Nocardioides nanhaiensis</name>
    <dbReference type="NCBI Taxonomy" id="1476871"/>
    <lineage>
        <taxon>Bacteria</taxon>
        <taxon>Bacillati</taxon>
        <taxon>Actinomycetota</taxon>
        <taxon>Actinomycetes</taxon>
        <taxon>Propionibacteriales</taxon>
        <taxon>Nocardioidaceae</taxon>
        <taxon>Nocardioides</taxon>
    </lineage>
</organism>
<dbReference type="Gene3D" id="3.20.20.140">
    <property type="entry name" value="Metal-dependent hydrolases"/>
    <property type="match status" value="1"/>
</dbReference>
<gene>
    <name evidence="3" type="ORF">GCM10023226_03210</name>
</gene>
<protein>
    <recommendedName>
        <fullName evidence="5">Peptidase</fullName>
    </recommendedName>
</protein>
<evidence type="ECO:0008006" key="5">
    <source>
        <dbReference type="Google" id="ProtNLM"/>
    </source>
</evidence>
<keyword evidence="4" id="KW-1185">Reference proteome</keyword>
<feature type="signal peptide" evidence="2">
    <location>
        <begin position="1"/>
        <end position="16"/>
    </location>
</feature>
<proteinExistence type="predicted"/>
<sequence length="842" mass="91177">MTALATAVVMVGAAAAALPDGAGPAPSLLEANEQLKGDLGLPHDDPAYLPPDHHSNPLTKNAVSRAGSAGAETADPTTAAQRRRGAAAVAQQRRLPDPELTSVPVLRERTLLPADRWAMANGCYLLQTSNGAVRRTPAGGYQVRGPRGGAARFYFKATDLGSYLLWGGRRGFLAATDGVADDRGPSVGAVWSITKAPRSRPGQGFQLRNGGRGLAVRGGTLQLGSSPTRFTLRRTTGCASYPEAQVDVDGKPHAGVSTFQEVRGYADAHTHHMAFEFLGGQAHCGRPWHPYGVVYALRDCPDHELTGGTGAVLETALSGKPTHDTTGWPTFKDWPAPDSLTHEGTYYRWMERSWRGGQRLFVNLLVENNKLCELYPLKRNSCDDMDSIRLQAKQMYAFERYVDAQFGGPGRGFYQIVRSPWEAREVINAGKMAVVMGIETSVPFGCTFKAVLGSDLPACTTSSIDRQLTEMHRLGVRQMELVNKFDNALGGVAGDTGSTGVAVNAANFLETGTFWDMKHCEPADGESSDRTQLGFPDVSAGQQDALFGAIGQLFGPVLPALPLYPTPLHCNSRGLTNLGAFTVRGLAKRKMMFDPDHLSVKARKAALDEVERMRYPGVLSSHSWSTPDAYPRIYKAGGFVAPYAGDSTGFVAKWRRHLGWADPRYYFGFGYGADINGLGAQGNPRGADVPNKVAYPFRGLGGVTVRKQRAGQRVYDINVDGVAQYGLYPDWIQDLTKVAGRQGAAIRDDMERGAEAYLQMWERAEGVRPDACRNPGLRRTVGAVQQRIRPGMSTRAVMRVLGQPYQRLGTTYTTCAKAPGRAKVTVRVDFTRGGKVRGLRIA</sequence>
<keyword evidence="2" id="KW-0732">Signal</keyword>
<evidence type="ECO:0000313" key="4">
    <source>
        <dbReference type="Proteomes" id="UP001500621"/>
    </source>
</evidence>
<evidence type="ECO:0000256" key="1">
    <source>
        <dbReference type="SAM" id="MobiDB-lite"/>
    </source>
</evidence>
<evidence type="ECO:0000256" key="2">
    <source>
        <dbReference type="SAM" id="SignalP"/>
    </source>
</evidence>
<dbReference type="InterPro" id="IPR032466">
    <property type="entry name" value="Metal_Hydrolase"/>
</dbReference>